<evidence type="ECO:0000256" key="3">
    <source>
        <dbReference type="ARBA" id="ARBA00022448"/>
    </source>
</evidence>
<dbReference type="InterPro" id="IPR005828">
    <property type="entry name" value="MFS_sugar_transport-like"/>
</dbReference>
<evidence type="ECO:0000256" key="1">
    <source>
        <dbReference type="ARBA" id="ARBA00004141"/>
    </source>
</evidence>
<feature type="transmembrane region" description="Helical" evidence="10">
    <location>
        <begin position="98"/>
        <end position="115"/>
    </location>
</feature>
<comment type="subcellular location">
    <subcellularLocation>
        <location evidence="1">Membrane</location>
        <topology evidence="1">Multi-pass membrane protein</topology>
    </subcellularLocation>
</comment>
<organism evidence="12 13">
    <name type="scientific">Eremothecium sinecaudum</name>
    <dbReference type="NCBI Taxonomy" id="45286"/>
    <lineage>
        <taxon>Eukaryota</taxon>
        <taxon>Fungi</taxon>
        <taxon>Dikarya</taxon>
        <taxon>Ascomycota</taxon>
        <taxon>Saccharomycotina</taxon>
        <taxon>Saccharomycetes</taxon>
        <taxon>Saccharomycetales</taxon>
        <taxon>Saccharomycetaceae</taxon>
        <taxon>Eremothecium</taxon>
    </lineage>
</organism>
<evidence type="ECO:0000256" key="10">
    <source>
        <dbReference type="SAM" id="Phobius"/>
    </source>
</evidence>
<dbReference type="PROSITE" id="PS00216">
    <property type="entry name" value="SUGAR_TRANSPORT_1"/>
    <property type="match status" value="1"/>
</dbReference>
<dbReference type="InterPro" id="IPR005829">
    <property type="entry name" value="Sugar_transporter_CS"/>
</dbReference>
<feature type="transmembrane region" description="Helical" evidence="10">
    <location>
        <begin position="372"/>
        <end position="391"/>
    </location>
</feature>
<dbReference type="PANTHER" id="PTHR48022">
    <property type="entry name" value="PLASTIDIC GLUCOSE TRANSPORTER 4"/>
    <property type="match status" value="1"/>
</dbReference>
<feature type="transmembrane region" description="Helical" evidence="10">
    <location>
        <begin position="448"/>
        <end position="466"/>
    </location>
</feature>
<evidence type="ECO:0000256" key="2">
    <source>
        <dbReference type="ARBA" id="ARBA00010992"/>
    </source>
</evidence>
<dbReference type="PANTHER" id="PTHR48022:SF75">
    <property type="entry name" value="GALACTOSE TRANSPORTER-RELATED"/>
    <property type="match status" value="1"/>
</dbReference>
<dbReference type="AlphaFoldDB" id="A0A120K1C4"/>
<reference evidence="12 13" key="1">
    <citation type="submission" date="2016-01" db="EMBL/GenBank/DDBJ databases">
        <title>Genome sequence of the yeast Holleya sinecauda.</title>
        <authorList>
            <person name="Dietrich F.S."/>
        </authorList>
    </citation>
    <scope>NUCLEOTIDE SEQUENCE [LARGE SCALE GENOMIC DNA]</scope>
    <source>
        <strain evidence="12 13">ATCC 58844</strain>
    </source>
</reference>
<feature type="transmembrane region" description="Helical" evidence="10">
    <location>
        <begin position="221"/>
        <end position="240"/>
    </location>
</feature>
<keyword evidence="4" id="KW-0762">Sugar transport</keyword>
<evidence type="ECO:0000256" key="4">
    <source>
        <dbReference type="ARBA" id="ARBA00022597"/>
    </source>
</evidence>
<feature type="transmembrane region" description="Helical" evidence="10">
    <location>
        <begin position="348"/>
        <end position="365"/>
    </location>
</feature>
<gene>
    <name evidence="12" type="ORF">AW171_hschr21067</name>
</gene>
<dbReference type="PRINTS" id="PR00171">
    <property type="entry name" value="SUGRTRNSPORT"/>
</dbReference>
<dbReference type="PROSITE" id="PS50850">
    <property type="entry name" value="MFS"/>
    <property type="match status" value="1"/>
</dbReference>
<dbReference type="InterPro" id="IPR020846">
    <property type="entry name" value="MFS_dom"/>
</dbReference>
<protein>
    <submittedName>
        <fullName evidence="12">HBR348Cp</fullName>
    </submittedName>
</protein>
<evidence type="ECO:0000259" key="11">
    <source>
        <dbReference type="PROSITE" id="PS50850"/>
    </source>
</evidence>
<dbReference type="FunFam" id="1.20.1250.20:FF:000044">
    <property type="entry name" value="Hexose transporter Hxt3p"/>
    <property type="match status" value="1"/>
</dbReference>
<dbReference type="PROSITE" id="PS00217">
    <property type="entry name" value="SUGAR_TRANSPORT_2"/>
    <property type="match status" value="1"/>
</dbReference>
<evidence type="ECO:0000256" key="9">
    <source>
        <dbReference type="SAM" id="MobiDB-lite"/>
    </source>
</evidence>
<evidence type="ECO:0000256" key="8">
    <source>
        <dbReference type="RuleBase" id="RU003346"/>
    </source>
</evidence>
<proteinExistence type="inferred from homology"/>
<dbReference type="GO" id="GO:0005351">
    <property type="term" value="F:carbohydrate:proton symporter activity"/>
    <property type="evidence" value="ECO:0007669"/>
    <property type="project" value="TreeGrafter"/>
</dbReference>
<sequence length="550" mass="60904">MTEDPVTFTEELTPARSPESVTTPEKKPTDNESNVVIPQKPALAYLTVCILCLFVAFGGFIFGWDTGTIAGFINHTDFKERFAEVDGNGAHNFSDNRVGLIVSIFNIGAAIGGIILSKLGDMYGRRLGLMIVTIIYVAGIIVQITSSTKWYQYFVGRIIAGMGVGGIAVLSPMLISETSPKHLRGILISSYQLMTTLGIFLGQCTNYGTKNSYTNAIQWRLPLGLGFAWAFLMIFGMLFVPESPRYLVEVNKIEEAKRSLARSNKVPIDDPGILAELDEIRAGVEVQRQAGSATLGELFSTKTKVLQRLAMGVIIQSLQQLTGINYFMYYGTTLFKAVGLEDSFQTSIVLGAVNFVATFAAFYLVDRFGRRRCLLGGAAWMAIFMIPYASIGTKALYPNGPDMPSSKPAGNAMIVVTCLYLCGFATTWAPLAYVIVAETFPLRVKAKGMAISTAANWTWSFLISYFTPHITRAIHFRYGFVFAACLVFSFFYVFFFVPETKGITLEEVEEMWQEGIPPWTSSSWVSASKRDENYAEEAIDRAKKPWYKNF</sequence>
<dbReference type="RefSeq" id="XP_017986245.1">
    <property type="nucleotide sequence ID" value="XM_018130756.1"/>
</dbReference>
<dbReference type="SUPFAM" id="SSF103473">
    <property type="entry name" value="MFS general substrate transporter"/>
    <property type="match status" value="1"/>
</dbReference>
<dbReference type="Gene3D" id="1.20.1250.20">
    <property type="entry name" value="MFS general substrate transporter like domains"/>
    <property type="match status" value="1"/>
</dbReference>
<keyword evidence="3 8" id="KW-0813">Transport</keyword>
<dbReference type="GeneID" id="28721514"/>
<dbReference type="CDD" id="cd17356">
    <property type="entry name" value="MFS_HXT"/>
    <property type="match status" value="1"/>
</dbReference>
<evidence type="ECO:0000256" key="6">
    <source>
        <dbReference type="ARBA" id="ARBA00022989"/>
    </source>
</evidence>
<feature type="transmembrane region" description="Helical" evidence="10">
    <location>
        <begin position="127"/>
        <end position="144"/>
    </location>
</feature>
<dbReference type="OrthoDB" id="5141738at2759"/>
<evidence type="ECO:0000313" key="13">
    <source>
        <dbReference type="Proteomes" id="UP000243052"/>
    </source>
</evidence>
<dbReference type="GO" id="GO:0005886">
    <property type="term" value="C:plasma membrane"/>
    <property type="evidence" value="ECO:0007669"/>
    <property type="project" value="TreeGrafter"/>
</dbReference>
<dbReference type="InterPro" id="IPR050360">
    <property type="entry name" value="MFS_Sugar_Transporters"/>
</dbReference>
<dbReference type="Proteomes" id="UP000243052">
    <property type="component" value="Chromosome ii"/>
</dbReference>
<keyword evidence="6 10" id="KW-1133">Transmembrane helix</keyword>
<dbReference type="InterPro" id="IPR003663">
    <property type="entry name" value="Sugar/inositol_transpt"/>
</dbReference>
<keyword evidence="5 10" id="KW-0812">Transmembrane</keyword>
<dbReference type="NCBIfam" id="TIGR00879">
    <property type="entry name" value="SP"/>
    <property type="match status" value="1"/>
</dbReference>
<name>A0A120K1C4_9SACH</name>
<evidence type="ECO:0000313" key="12">
    <source>
        <dbReference type="EMBL" id="AMD19249.1"/>
    </source>
</evidence>
<evidence type="ECO:0000256" key="7">
    <source>
        <dbReference type="ARBA" id="ARBA00023136"/>
    </source>
</evidence>
<keyword evidence="13" id="KW-1185">Reference proteome</keyword>
<feature type="region of interest" description="Disordered" evidence="9">
    <location>
        <begin position="1"/>
        <end position="33"/>
    </location>
</feature>
<dbReference type="GO" id="GO:0055056">
    <property type="term" value="F:D-glucose transmembrane transporter activity"/>
    <property type="evidence" value="ECO:0007669"/>
    <property type="project" value="UniProtKB-ARBA"/>
</dbReference>
<accession>A0A120K1C4</accession>
<feature type="transmembrane region" description="Helical" evidence="10">
    <location>
        <begin position="182"/>
        <end position="201"/>
    </location>
</feature>
<feature type="domain" description="Major facilitator superfamily (MFS) profile" evidence="11">
    <location>
        <begin position="51"/>
        <end position="501"/>
    </location>
</feature>
<feature type="transmembrane region" description="Helical" evidence="10">
    <location>
        <begin position="478"/>
        <end position="497"/>
    </location>
</feature>
<feature type="transmembrane region" description="Helical" evidence="10">
    <location>
        <begin position="150"/>
        <end position="170"/>
    </location>
</feature>
<dbReference type="Pfam" id="PF00083">
    <property type="entry name" value="Sugar_tr"/>
    <property type="match status" value="1"/>
</dbReference>
<dbReference type="InterPro" id="IPR036259">
    <property type="entry name" value="MFS_trans_sf"/>
</dbReference>
<comment type="similarity">
    <text evidence="2 8">Belongs to the major facilitator superfamily. Sugar transporter (TC 2.A.1.1) family.</text>
</comment>
<keyword evidence="7 10" id="KW-0472">Membrane</keyword>
<feature type="transmembrane region" description="Helical" evidence="10">
    <location>
        <begin position="411"/>
        <end position="436"/>
    </location>
</feature>
<feature type="transmembrane region" description="Helical" evidence="10">
    <location>
        <begin position="42"/>
        <end position="64"/>
    </location>
</feature>
<evidence type="ECO:0000256" key="5">
    <source>
        <dbReference type="ARBA" id="ARBA00022692"/>
    </source>
</evidence>
<dbReference type="EMBL" id="CP014242">
    <property type="protein sequence ID" value="AMD19249.1"/>
    <property type="molecule type" value="Genomic_DNA"/>
</dbReference>